<protein>
    <submittedName>
        <fullName evidence="2">Uncharacterized protein</fullName>
    </submittedName>
</protein>
<feature type="transmembrane region" description="Helical" evidence="1">
    <location>
        <begin position="132"/>
        <end position="151"/>
    </location>
</feature>
<evidence type="ECO:0000313" key="3">
    <source>
        <dbReference type="Proteomes" id="UP000572212"/>
    </source>
</evidence>
<reference evidence="2 3" key="1">
    <citation type="submission" date="2020-08" db="EMBL/GenBank/DDBJ databases">
        <title>Genomic Encyclopedia of Type Strains, Phase IV (KMG-IV): sequencing the most valuable type-strain genomes for metagenomic binning, comparative biology and taxonomic classification.</title>
        <authorList>
            <person name="Goeker M."/>
        </authorList>
    </citation>
    <scope>NUCLEOTIDE SEQUENCE [LARGE SCALE GENOMIC DNA]</scope>
    <source>
        <strain evidence="2 3">DSM 11805</strain>
    </source>
</reference>
<feature type="transmembrane region" description="Helical" evidence="1">
    <location>
        <begin position="158"/>
        <end position="180"/>
    </location>
</feature>
<evidence type="ECO:0000256" key="1">
    <source>
        <dbReference type="SAM" id="Phobius"/>
    </source>
</evidence>
<feature type="transmembrane region" description="Helical" evidence="1">
    <location>
        <begin position="186"/>
        <end position="206"/>
    </location>
</feature>
<dbReference type="Proteomes" id="UP000572212">
    <property type="component" value="Unassembled WGS sequence"/>
</dbReference>
<name>A0A841RTL8_9BACI</name>
<keyword evidence="1" id="KW-0812">Transmembrane</keyword>
<proteinExistence type="predicted"/>
<feature type="transmembrane region" description="Helical" evidence="1">
    <location>
        <begin position="58"/>
        <end position="78"/>
    </location>
</feature>
<feature type="transmembrane region" description="Helical" evidence="1">
    <location>
        <begin position="84"/>
        <end position="101"/>
    </location>
</feature>
<evidence type="ECO:0000313" key="2">
    <source>
        <dbReference type="EMBL" id="MBB6514274.1"/>
    </source>
</evidence>
<dbReference type="EMBL" id="JACHON010000028">
    <property type="protein sequence ID" value="MBB6514274.1"/>
    <property type="molecule type" value="Genomic_DNA"/>
</dbReference>
<feature type="transmembrane region" description="Helical" evidence="1">
    <location>
        <begin position="7"/>
        <end position="25"/>
    </location>
</feature>
<dbReference type="RefSeq" id="WP_184251023.1">
    <property type="nucleotide sequence ID" value="NZ_BAAACU010000010.1"/>
</dbReference>
<organism evidence="2 3">
    <name type="scientific">Gracilibacillus halotolerans</name>
    <dbReference type="NCBI Taxonomy" id="74386"/>
    <lineage>
        <taxon>Bacteria</taxon>
        <taxon>Bacillati</taxon>
        <taxon>Bacillota</taxon>
        <taxon>Bacilli</taxon>
        <taxon>Bacillales</taxon>
        <taxon>Bacillaceae</taxon>
        <taxon>Gracilibacillus</taxon>
    </lineage>
</organism>
<comment type="caution">
    <text evidence="2">The sequence shown here is derived from an EMBL/GenBank/DDBJ whole genome shotgun (WGS) entry which is preliminary data.</text>
</comment>
<dbReference type="AlphaFoldDB" id="A0A841RTL8"/>
<keyword evidence="3" id="KW-1185">Reference proteome</keyword>
<feature type="transmembrane region" description="Helical" evidence="1">
    <location>
        <begin position="108"/>
        <end position="126"/>
    </location>
</feature>
<feature type="transmembrane region" description="Helical" evidence="1">
    <location>
        <begin position="31"/>
        <end position="51"/>
    </location>
</feature>
<keyword evidence="1" id="KW-1133">Transmembrane helix</keyword>
<gene>
    <name evidence="2" type="ORF">GGQ92_003097</name>
</gene>
<keyword evidence="1" id="KW-0472">Membrane</keyword>
<sequence length="212" mass="24819">MKNIGLLFAVLGSGVTISFLVMVNLVTNSTYLWFIYPVPLLLMLPIGLYSFFEQKHTLFSLIGSIVFLIQLVTINLIHTPSYPWFLYALGPIMMWPILSVLGKRNKNVFVASSMSMLFILYYVVLNFYISPGYLWCIFPAFAILWWPLSLYHVKKKSYFAFSVNATILMSVFFICINVLFSPNTIWAVYPIFAVLWWPLSMYFYYYKRKLNY</sequence>
<accession>A0A841RTL8</accession>